<evidence type="ECO:0000256" key="6">
    <source>
        <dbReference type="SAM" id="Phobius"/>
    </source>
</evidence>
<keyword evidence="5 6" id="KW-0472">Membrane</keyword>
<proteinExistence type="predicted"/>
<keyword evidence="2" id="KW-1003">Cell membrane</keyword>
<dbReference type="Pfam" id="PF01943">
    <property type="entry name" value="Polysacc_synt"/>
    <property type="match status" value="1"/>
</dbReference>
<dbReference type="AlphaFoldDB" id="A0A940SAI9"/>
<dbReference type="InterPro" id="IPR050833">
    <property type="entry name" value="Poly_Biosynth_Transport"/>
</dbReference>
<evidence type="ECO:0000256" key="3">
    <source>
        <dbReference type="ARBA" id="ARBA00022692"/>
    </source>
</evidence>
<feature type="transmembrane region" description="Helical" evidence="6">
    <location>
        <begin position="267"/>
        <end position="292"/>
    </location>
</feature>
<feature type="transmembrane region" description="Helical" evidence="6">
    <location>
        <begin position="189"/>
        <end position="207"/>
    </location>
</feature>
<feature type="transmembrane region" description="Helical" evidence="6">
    <location>
        <begin position="335"/>
        <end position="363"/>
    </location>
</feature>
<organism evidence="7 8">
    <name type="scientific">Roseomonas indoligenes</name>
    <dbReference type="NCBI Taxonomy" id="2820811"/>
    <lineage>
        <taxon>Bacteria</taxon>
        <taxon>Pseudomonadati</taxon>
        <taxon>Pseudomonadota</taxon>
        <taxon>Alphaproteobacteria</taxon>
        <taxon>Acetobacterales</taxon>
        <taxon>Roseomonadaceae</taxon>
        <taxon>Roseomonas</taxon>
    </lineage>
</organism>
<evidence type="ECO:0000256" key="5">
    <source>
        <dbReference type="ARBA" id="ARBA00023136"/>
    </source>
</evidence>
<evidence type="ECO:0000256" key="1">
    <source>
        <dbReference type="ARBA" id="ARBA00004651"/>
    </source>
</evidence>
<feature type="transmembrane region" description="Helical" evidence="6">
    <location>
        <begin position="128"/>
        <end position="148"/>
    </location>
</feature>
<dbReference type="EMBL" id="JAGIZA010000031">
    <property type="protein sequence ID" value="MBP0496242.1"/>
    <property type="molecule type" value="Genomic_DNA"/>
</dbReference>
<accession>A0A940SAI9</accession>
<keyword evidence="3 6" id="KW-0812">Transmembrane</keyword>
<keyword evidence="4 6" id="KW-1133">Transmembrane helix</keyword>
<protein>
    <submittedName>
        <fullName evidence="7">Polysaccharide biosynthesis C-terminal domain-containing protein</fullName>
    </submittedName>
</protein>
<sequence>MTALPAIRPLLRGLLRGEGTGYGFAQTIVAQLVVVLFNVATGVLTARLLGPEGRGIFAAVTMWPQFLASVALAGLPFALTYHLRQDRDQAGGVLGASFLLALLLGILAILIGVLVMPATMRGRYSTEVILFCQVFSALTLANMLSMLAKQSFSALGRIRTFNLLSWADPGLYLVLLLAVAATATLTPERAAFCMGIQTVLVLAWSLLRLFRYCRPSLAGFRLWMPKILSYTARASGAGVLANLASYLDRLVLVALISPHDFGLYVVAFSLSRLLMVLQTGVGAVVLPAMIGTGEAAAKALHDRTLVAMLLAITVAIGGCFVLGKPLLVFLYGEEFAGAGLLMAILVIEASFSCLCQVTAQLFLALGRPSYVSVVQGIAFSVMAVGLLILAPAYGAIGAALAVTAGTALRFVLLLAAVPLHLRLPLRLAAAFRDLSTLVFPARPA</sequence>
<feature type="transmembrane region" description="Helical" evidence="6">
    <location>
        <begin position="21"/>
        <end position="44"/>
    </location>
</feature>
<feature type="transmembrane region" description="Helical" evidence="6">
    <location>
        <begin position="93"/>
        <end position="116"/>
    </location>
</feature>
<evidence type="ECO:0000256" key="2">
    <source>
        <dbReference type="ARBA" id="ARBA00022475"/>
    </source>
</evidence>
<reference evidence="7" key="1">
    <citation type="submission" date="2021-03" db="EMBL/GenBank/DDBJ databases">
        <authorList>
            <person name="So Y."/>
        </authorList>
    </citation>
    <scope>NUCLEOTIDE SEQUENCE</scope>
    <source>
        <strain evidence="7">SG15</strain>
    </source>
</reference>
<name>A0A940SAI9_9PROT</name>
<feature type="transmembrane region" description="Helical" evidence="6">
    <location>
        <begin position="56"/>
        <end position="81"/>
    </location>
</feature>
<feature type="transmembrane region" description="Helical" evidence="6">
    <location>
        <begin position="304"/>
        <end position="323"/>
    </location>
</feature>
<evidence type="ECO:0000313" key="7">
    <source>
        <dbReference type="EMBL" id="MBP0496242.1"/>
    </source>
</evidence>
<comment type="caution">
    <text evidence="7">The sequence shown here is derived from an EMBL/GenBank/DDBJ whole genome shotgun (WGS) entry which is preliminary data.</text>
</comment>
<dbReference type="PANTHER" id="PTHR30250">
    <property type="entry name" value="PST FAMILY PREDICTED COLANIC ACID TRANSPORTER"/>
    <property type="match status" value="1"/>
</dbReference>
<keyword evidence="8" id="KW-1185">Reference proteome</keyword>
<evidence type="ECO:0000313" key="8">
    <source>
        <dbReference type="Proteomes" id="UP000677537"/>
    </source>
</evidence>
<dbReference type="GO" id="GO:0005886">
    <property type="term" value="C:plasma membrane"/>
    <property type="evidence" value="ECO:0007669"/>
    <property type="project" value="UniProtKB-SubCell"/>
</dbReference>
<feature type="transmembrane region" description="Helical" evidence="6">
    <location>
        <begin position="396"/>
        <end position="417"/>
    </location>
</feature>
<feature type="transmembrane region" description="Helical" evidence="6">
    <location>
        <begin position="160"/>
        <end position="183"/>
    </location>
</feature>
<feature type="transmembrane region" description="Helical" evidence="6">
    <location>
        <begin position="370"/>
        <end position="390"/>
    </location>
</feature>
<dbReference type="PANTHER" id="PTHR30250:SF11">
    <property type="entry name" value="O-ANTIGEN TRANSPORTER-RELATED"/>
    <property type="match status" value="1"/>
</dbReference>
<dbReference type="Proteomes" id="UP000677537">
    <property type="component" value="Unassembled WGS sequence"/>
</dbReference>
<comment type="subcellular location">
    <subcellularLocation>
        <location evidence="1">Cell membrane</location>
        <topology evidence="1">Multi-pass membrane protein</topology>
    </subcellularLocation>
</comment>
<dbReference type="RefSeq" id="WP_209377035.1">
    <property type="nucleotide sequence ID" value="NZ_JAGIZA010000031.1"/>
</dbReference>
<gene>
    <name evidence="7" type="ORF">J5Y10_25890</name>
</gene>
<evidence type="ECO:0000256" key="4">
    <source>
        <dbReference type="ARBA" id="ARBA00022989"/>
    </source>
</evidence>
<dbReference type="InterPro" id="IPR002797">
    <property type="entry name" value="Polysacc_synth"/>
</dbReference>